<evidence type="ECO:0000313" key="4">
    <source>
        <dbReference type="EMBL" id="MRJ46824.1"/>
    </source>
</evidence>
<dbReference type="Gene3D" id="3.40.50.2300">
    <property type="match status" value="2"/>
</dbReference>
<dbReference type="InterPro" id="IPR028082">
    <property type="entry name" value="Peripla_BP_I"/>
</dbReference>
<accession>A0A844BXS1</accession>
<gene>
    <name evidence="4" type="ORF">GF867_04470</name>
</gene>
<dbReference type="InterPro" id="IPR051010">
    <property type="entry name" value="BCAA_transport"/>
</dbReference>
<sequence>MPSPIRVSAQNGIFSFFKSPFYYAQNRRGSFFVGFNSTYKIGVIKMKIRKFAYQLLATLALTTNITGGQAVVAQADEPIRIGANLELSGYGSAYGIPILDNLRMAADEINEAGGLLGGRQIEIIEYDNTSNKTEAAAIATRLSDENVSSIIGPATSDMIFASRPTAIESLIPTLYPVGTADELTLDDQGNVLDNIFRLAFTYSFQGRAAARFATEELGATTAVAIIDQSNDYSVGLGDPFMEEFETLGGTIVDRQYYYSGDQDFMGILTALSSKEFDVIYLPGFFTEGGTIIRQARELGITQPILSGHGLASDTLIEIAGAANISNLYITSMFHTGSENPLAQTYIENFTARYGEAPDTFDALSYDAAHLIFTAIEAAGSDDPEAIRQALETVSYEGVTGFFEYDEYHSAVNTAPMLQYENGEVIKTFEVEGN</sequence>
<keyword evidence="2" id="KW-0732">Signal</keyword>
<reference evidence="4 5" key="1">
    <citation type="submission" date="2019-11" db="EMBL/GenBank/DDBJ databases">
        <title>Characterisation of Fundicoccus ignavus gen. nov. sp. nov., a novel genus of the family Aerococcaceae from bulk tank milk.</title>
        <authorList>
            <person name="Siebert A."/>
            <person name="Huptas C."/>
            <person name="Wenning M."/>
            <person name="Scherer S."/>
            <person name="Doll E.V."/>
        </authorList>
    </citation>
    <scope>NUCLEOTIDE SEQUENCE [LARGE SCALE GENOMIC DNA]</scope>
    <source>
        <strain evidence="4 5">DSM 109652</strain>
    </source>
</reference>
<dbReference type="CDD" id="cd06347">
    <property type="entry name" value="PBP1_ABC_LivK_ligand_binding-like"/>
    <property type="match status" value="1"/>
</dbReference>
<proteinExistence type="inferred from homology"/>
<name>A0A844BXS1_9LACT</name>
<comment type="caution">
    <text evidence="4">The sequence shown here is derived from an EMBL/GenBank/DDBJ whole genome shotgun (WGS) entry which is preliminary data.</text>
</comment>
<dbReference type="Pfam" id="PF13458">
    <property type="entry name" value="Peripla_BP_6"/>
    <property type="match status" value="1"/>
</dbReference>
<dbReference type="EMBL" id="WJQT01000004">
    <property type="protein sequence ID" value="MRJ46824.1"/>
    <property type="molecule type" value="Genomic_DNA"/>
</dbReference>
<dbReference type="SUPFAM" id="SSF53822">
    <property type="entry name" value="Periplasmic binding protein-like I"/>
    <property type="match status" value="1"/>
</dbReference>
<organism evidence="4 5">
    <name type="scientific">Fundicoccus ignavus</name>
    <dbReference type="NCBI Taxonomy" id="2664442"/>
    <lineage>
        <taxon>Bacteria</taxon>
        <taxon>Bacillati</taxon>
        <taxon>Bacillota</taxon>
        <taxon>Bacilli</taxon>
        <taxon>Lactobacillales</taxon>
        <taxon>Aerococcaceae</taxon>
        <taxon>Fundicoccus</taxon>
    </lineage>
</organism>
<evidence type="ECO:0000256" key="2">
    <source>
        <dbReference type="ARBA" id="ARBA00022729"/>
    </source>
</evidence>
<protein>
    <submittedName>
        <fullName evidence="4">ABC transporter substrate-binding protein</fullName>
    </submittedName>
</protein>
<evidence type="ECO:0000313" key="5">
    <source>
        <dbReference type="Proteomes" id="UP000440066"/>
    </source>
</evidence>
<dbReference type="AlphaFoldDB" id="A0A844BXS1"/>
<feature type="domain" description="Leucine-binding protein" evidence="3">
    <location>
        <begin position="78"/>
        <end position="422"/>
    </location>
</feature>
<evidence type="ECO:0000256" key="1">
    <source>
        <dbReference type="ARBA" id="ARBA00010062"/>
    </source>
</evidence>
<comment type="similarity">
    <text evidence="1">Belongs to the leucine-binding protein family.</text>
</comment>
<dbReference type="PANTHER" id="PTHR30483">
    <property type="entry name" value="LEUCINE-SPECIFIC-BINDING PROTEIN"/>
    <property type="match status" value="1"/>
</dbReference>
<evidence type="ECO:0000259" key="3">
    <source>
        <dbReference type="Pfam" id="PF13458"/>
    </source>
</evidence>
<dbReference type="PANTHER" id="PTHR30483:SF6">
    <property type="entry name" value="PERIPLASMIC BINDING PROTEIN OF ABC TRANSPORTER FOR NATURAL AMINO ACIDS"/>
    <property type="match status" value="1"/>
</dbReference>
<dbReference type="Proteomes" id="UP000440066">
    <property type="component" value="Unassembled WGS sequence"/>
</dbReference>
<dbReference type="InterPro" id="IPR028081">
    <property type="entry name" value="Leu-bd"/>
</dbReference>